<dbReference type="GeneID" id="66301475"/>
<evidence type="ECO:0000256" key="1">
    <source>
        <dbReference type="SAM" id="Phobius"/>
    </source>
</evidence>
<dbReference type="STRING" id="1351755.CCH01_11370"/>
<dbReference type="AlphaFoldDB" id="A0A1U6J9E2"/>
<accession>A0A1U6J9E2</accession>
<reference evidence="3" key="1">
    <citation type="submission" date="2017-03" db="EMBL/GenBank/DDBJ databases">
        <authorList>
            <person name="Falquet L."/>
            <person name="Falquet L."/>
        </authorList>
    </citation>
    <scope>NUCLEOTIDE SEQUENCE [LARGE SCALE GENOMIC DNA]</scope>
</reference>
<organism evidence="2 3">
    <name type="scientific">Clostridium chauvoei JF4335</name>
    <dbReference type="NCBI Taxonomy" id="1351755"/>
    <lineage>
        <taxon>Bacteria</taxon>
        <taxon>Bacillati</taxon>
        <taxon>Bacillota</taxon>
        <taxon>Clostridia</taxon>
        <taxon>Eubacteriales</taxon>
        <taxon>Clostridiaceae</taxon>
        <taxon>Clostridium</taxon>
    </lineage>
</organism>
<evidence type="ECO:0000313" key="2">
    <source>
        <dbReference type="EMBL" id="SLK16912.1"/>
    </source>
</evidence>
<feature type="transmembrane region" description="Helical" evidence="1">
    <location>
        <begin position="6"/>
        <end position="25"/>
    </location>
</feature>
<evidence type="ECO:0008006" key="4">
    <source>
        <dbReference type="Google" id="ProtNLM"/>
    </source>
</evidence>
<dbReference type="EMBL" id="LT799839">
    <property type="protein sequence ID" value="SLK16912.1"/>
    <property type="molecule type" value="Genomic_DNA"/>
</dbReference>
<dbReference type="OrthoDB" id="1910347at2"/>
<gene>
    <name evidence="2" type="ORF">CCH01_11370</name>
</gene>
<sequence length="160" mass="18507">MKKKITFVLSYMLVIIILLGCTTTVSNREEKKIKETIDYVLSYDKGYDENINKKISEVNFYVCNYVTFYSLYLGDSVLEKYESTIKHITKDDGKYTVYMTLDMVAKAKEVHGEEEKKDEAEGKDVPVQIVLSKNSDGYHIDSFKEYESLEKAIESNANFK</sequence>
<keyword evidence="3" id="KW-1185">Reference proteome</keyword>
<keyword evidence="1" id="KW-0472">Membrane</keyword>
<evidence type="ECO:0000313" key="3">
    <source>
        <dbReference type="Proteomes" id="UP000190476"/>
    </source>
</evidence>
<name>A0A1U6J9E2_9CLOT</name>
<dbReference type="PROSITE" id="PS51257">
    <property type="entry name" value="PROKAR_LIPOPROTEIN"/>
    <property type="match status" value="1"/>
</dbReference>
<keyword evidence="1" id="KW-1133">Transmembrane helix</keyword>
<dbReference type="RefSeq" id="WP_079481297.1">
    <property type="nucleotide sequence ID" value="NZ_CBML010000006.1"/>
</dbReference>
<keyword evidence="1" id="KW-0812">Transmembrane</keyword>
<proteinExistence type="predicted"/>
<dbReference type="Proteomes" id="UP000190476">
    <property type="component" value="Chromosome I"/>
</dbReference>
<protein>
    <recommendedName>
        <fullName evidence="4">Lipoprotein</fullName>
    </recommendedName>
</protein>